<sequence length="83" mass="9750">DPNLEVFFKEGEETDEVQFEHAYLEKERKMVYLIEDEDIENLDVDHTEGTHNVLDSLDEKACTYHEPLKKNKVKNGIEAEPKE</sequence>
<gene>
    <name evidence="1" type="ORF">KI387_041829</name>
</gene>
<evidence type="ECO:0000313" key="2">
    <source>
        <dbReference type="Proteomes" id="UP000824469"/>
    </source>
</evidence>
<protein>
    <submittedName>
        <fullName evidence="1">Uncharacterized protein</fullName>
    </submittedName>
</protein>
<comment type="caution">
    <text evidence="1">The sequence shown here is derived from an EMBL/GenBank/DDBJ whole genome shotgun (WGS) entry which is preliminary data.</text>
</comment>
<organism evidence="1 2">
    <name type="scientific">Taxus chinensis</name>
    <name type="common">Chinese yew</name>
    <name type="synonym">Taxus wallichiana var. chinensis</name>
    <dbReference type="NCBI Taxonomy" id="29808"/>
    <lineage>
        <taxon>Eukaryota</taxon>
        <taxon>Viridiplantae</taxon>
        <taxon>Streptophyta</taxon>
        <taxon>Embryophyta</taxon>
        <taxon>Tracheophyta</taxon>
        <taxon>Spermatophyta</taxon>
        <taxon>Pinopsida</taxon>
        <taxon>Pinidae</taxon>
        <taxon>Conifers II</taxon>
        <taxon>Cupressales</taxon>
        <taxon>Taxaceae</taxon>
        <taxon>Taxus</taxon>
    </lineage>
</organism>
<accession>A0AA38C1K8</accession>
<dbReference type="Proteomes" id="UP000824469">
    <property type="component" value="Unassembled WGS sequence"/>
</dbReference>
<feature type="non-terminal residue" evidence="1">
    <location>
        <position position="1"/>
    </location>
</feature>
<dbReference type="EMBL" id="JAHRHJ020001905">
    <property type="protein sequence ID" value="KAH9292986.1"/>
    <property type="molecule type" value="Genomic_DNA"/>
</dbReference>
<reference evidence="1 2" key="1">
    <citation type="journal article" date="2021" name="Nat. Plants">
        <title>The Taxus genome provides insights into paclitaxel biosynthesis.</title>
        <authorList>
            <person name="Xiong X."/>
            <person name="Gou J."/>
            <person name="Liao Q."/>
            <person name="Li Y."/>
            <person name="Zhou Q."/>
            <person name="Bi G."/>
            <person name="Li C."/>
            <person name="Du R."/>
            <person name="Wang X."/>
            <person name="Sun T."/>
            <person name="Guo L."/>
            <person name="Liang H."/>
            <person name="Lu P."/>
            <person name="Wu Y."/>
            <person name="Zhang Z."/>
            <person name="Ro D.K."/>
            <person name="Shang Y."/>
            <person name="Huang S."/>
            <person name="Yan J."/>
        </authorList>
    </citation>
    <scope>NUCLEOTIDE SEQUENCE [LARGE SCALE GENOMIC DNA]</scope>
    <source>
        <strain evidence="1">Ta-2019</strain>
    </source>
</reference>
<proteinExistence type="predicted"/>
<dbReference type="AlphaFoldDB" id="A0AA38C1K8"/>
<evidence type="ECO:0000313" key="1">
    <source>
        <dbReference type="EMBL" id="KAH9292986.1"/>
    </source>
</evidence>
<keyword evidence="2" id="KW-1185">Reference proteome</keyword>
<feature type="non-terminal residue" evidence="1">
    <location>
        <position position="83"/>
    </location>
</feature>
<name>A0AA38C1K8_TAXCH</name>